<comment type="caution">
    <text evidence="4">The sequence shown here is derived from an EMBL/GenBank/DDBJ whole genome shotgun (WGS) entry which is preliminary data.</text>
</comment>
<proteinExistence type="predicted"/>
<dbReference type="GO" id="GO:0016818">
    <property type="term" value="F:hydrolase activity, acting on acid anhydrides, in phosphorus-containing anhydrides"/>
    <property type="evidence" value="ECO:0007669"/>
    <property type="project" value="InterPro"/>
</dbReference>
<organism evidence="4">
    <name type="scientific">Methanobrevibacter smithii CAG:186</name>
    <dbReference type="NCBI Taxonomy" id="1263088"/>
    <lineage>
        <taxon>Archaea</taxon>
        <taxon>Methanobacteriati</taxon>
        <taxon>Methanobacteriota</taxon>
        <taxon>Methanomada group</taxon>
        <taxon>Methanobacteria</taxon>
        <taxon>Methanobacteriales</taxon>
        <taxon>Methanobacteriaceae</taxon>
        <taxon>Methanobrevibacter</taxon>
    </lineage>
</organism>
<accession>R7PYR7</accession>
<dbReference type="Gene3D" id="3.30.70.2330">
    <property type="match status" value="1"/>
</dbReference>
<dbReference type="Pfam" id="PF08797">
    <property type="entry name" value="HIRAN"/>
    <property type="match status" value="1"/>
</dbReference>
<dbReference type="InterPro" id="IPR019734">
    <property type="entry name" value="TPR_rpt"/>
</dbReference>
<dbReference type="AlphaFoldDB" id="R7PYR7"/>
<keyword evidence="1" id="KW-0479">Metal-binding</keyword>
<dbReference type="InterPro" id="IPR014905">
    <property type="entry name" value="HIRAN"/>
</dbReference>
<dbReference type="SMART" id="SM00028">
    <property type="entry name" value="TPR"/>
    <property type="match status" value="2"/>
</dbReference>
<gene>
    <name evidence="4" type="ORF">BN522_00056</name>
</gene>
<reference evidence="4" key="1">
    <citation type="submission" date="2012-11" db="EMBL/GenBank/DDBJ databases">
        <title>Dependencies among metagenomic species, viruses, plasmids and units of genetic variation.</title>
        <authorList>
            <person name="Nielsen H.B."/>
            <person name="Almeida M."/>
            <person name="Juncker A.S."/>
            <person name="Rasmussen S."/>
            <person name="Li J."/>
            <person name="Sunagawa S."/>
            <person name="Plichta D."/>
            <person name="Gautier L."/>
            <person name="Le Chatelier E."/>
            <person name="Peletier E."/>
            <person name="Bonde I."/>
            <person name="Nielsen T."/>
            <person name="Manichanh C."/>
            <person name="Arumugam M."/>
            <person name="Batto J."/>
            <person name="Santos M.B.Q.D."/>
            <person name="Blom N."/>
            <person name="Borruel N."/>
            <person name="Burgdorf K.S."/>
            <person name="Boumezbeur F."/>
            <person name="Casellas F."/>
            <person name="Dore J."/>
            <person name="Guarner F."/>
            <person name="Hansen T."/>
            <person name="Hildebrand F."/>
            <person name="Kaas R.S."/>
            <person name="Kennedy S."/>
            <person name="Kristiansen K."/>
            <person name="Kultima J.R."/>
            <person name="Leonard P."/>
            <person name="Levenez F."/>
            <person name="Lund O."/>
            <person name="Moumen B."/>
            <person name="Le Paslier D."/>
            <person name="Pons N."/>
            <person name="Pedersen O."/>
            <person name="Prifti E."/>
            <person name="Qin J."/>
            <person name="Raes J."/>
            <person name="Tap J."/>
            <person name="Tims S."/>
            <person name="Ussery D.W."/>
            <person name="Yamada T."/>
            <person name="MetaHit consortium"/>
            <person name="Renault P."/>
            <person name="Sicheritz-Ponten T."/>
            <person name="Bork P."/>
            <person name="Wang J."/>
            <person name="Brunak S."/>
            <person name="Ehrlich S.D."/>
        </authorList>
    </citation>
    <scope>NUCLEOTIDE SEQUENCE [LARGE SCALE GENOMIC DNA]</scope>
</reference>
<feature type="domain" description="HIRAN" evidence="3">
    <location>
        <begin position="203"/>
        <end position="252"/>
    </location>
</feature>
<keyword evidence="4" id="KW-0808">Transferase</keyword>
<evidence type="ECO:0000259" key="3">
    <source>
        <dbReference type="Pfam" id="PF08797"/>
    </source>
</evidence>
<name>R7PYR7_METSM</name>
<evidence type="ECO:0000256" key="2">
    <source>
        <dbReference type="ARBA" id="ARBA00022801"/>
    </source>
</evidence>
<dbReference type="EMBL" id="CBKP010000048">
    <property type="protein sequence ID" value="CDF29861.1"/>
    <property type="molecule type" value="Genomic_DNA"/>
</dbReference>
<dbReference type="InterPro" id="IPR011990">
    <property type="entry name" value="TPR-like_helical_dom_sf"/>
</dbReference>
<protein>
    <submittedName>
        <fullName evidence="4">Predicted O-linked GlcNAc transferase</fullName>
    </submittedName>
</protein>
<dbReference type="SUPFAM" id="SSF48452">
    <property type="entry name" value="TPR-like"/>
    <property type="match status" value="1"/>
</dbReference>
<dbReference type="GO" id="GO:0016740">
    <property type="term" value="F:transferase activity"/>
    <property type="evidence" value="ECO:0007669"/>
    <property type="project" value="UniProtKB-KW"/>
</dbReference>
<keyword evidence="2" id="KW-0378">Hydrolase</keyword>
<dbReference type="GO" id="GO:0003676">
    <property type="term" value="F:nucleic acid binding"/>
    <property type="evidence" value="ECO:0007669"/>
    <property type="project" value="InterPro"/>
</dbReference>
<dbReference type="Gene3D" id="1.25.40.10">
    <property type="entry name" value="Tetratricopeptide repeat domain"/>
    <property type="match status" value="1"/>
</dbReference>
<evidence type="ECO:0000313" key="4">
    <source>
        <dbReference type="EMBL" id="CDF29861.1"/>
    </source>
</evidence>
<sequence length="298" mass="34616">MGICPNCGSWVDEGDICHGCGASGSYITSEDEDEDETYNPPVESRADRLGKQAWDLYLDENYDDAIYKINQALDFDDRHVENWNKKAIILEGLKMYATSENCYNKSLELSKRNMVYDNKARMLFRWAHKLLEESKDIPDGSNKLEEAKQKCIKAMKALPGENSEEDINQYLRLWDSINFYIGYERKFKRNIETLKKYDKSELFTITGINYYKNDVQFNPGLPLKLVKEPDNEFDKDAIAVYVEDKKIGYVANSDYTKYKLTSSASELQNKIPDTAKGSYLFYLERYVEIQFPIGRIIK</sequence>
<dbReference type="Proteomes" id="UP000018189">
    <property type="component" value="Unassembled WGS sequence"/>
</dbReference>
<evidence type="ECO:0000256" key="1">
    <source>
        <dbReference type="ARBA" id="ARBA00022723"/>
    </source>
</evidence>
<dbReference type="GO" id="GO:0008270">
    <property type="term" value="F:zinc ion binding"/>
    <property type="evidence" value="ECO:0007669"/>
    <property type="project" value="InterPro"/>
</dbReference>